<sequence length="171" mass="19925">MQYFLRRFVWLSLSIVIFIAPRISLAQFHHTDANSSLELRPLHIGDAAILAEIADTARHRQIGLMHRRFMPEHRGMLFVFKEPQPLCFWMRNTLIPLSIAYIDEHAKVVDIFDMQPLDESSVCSTAPAQFALEVNQGWFEHHQVKVGDHLQQGQWQDTEDAEKAWRQQPSH</sequence>
<organism evidence="2 3">
    <name type="scientific">Oligella ureolytica</name>
    <dbReference type="NCBI Taxonomy" id="90244"/>
    <lineage>
        <taxon>Bacteria</taxon>
        <taxon>Pseudomonadati</taxon>
        <taxon>Pseudomonadota</taxon>
        <taxon>Betaproteobacteria</taxon>
        <taxon>Burkholderiales</taxon>
        <taxon>Alcaligenaceae</taxon>
        <taxon>Oligella</taxon>
    </lineage>
</organism>
<evidence type="ECO:0000313" key="1">
    <source>
        <dbReference type="EMBL" id="QPT41446.1"/>
    </source>
</evidence>
<evidence type="ECO:0000313" key="2">
    <source>
        <dbReference type="EMBL" id="SUA57454.1"/>
    </source>
</evidence>
<dbReference type="Proteomes" id="UP000254603">
    <property type="component" value="Unassembled WGS sequence"/>
</dbReference>
<proteinExistence type="predicted"/>
<name>A0A378XHC1_9BURK</name>
<dbReference type="PANTHER" id="PTHR37953">
    <property type="entry name" value="UPF0127 PROTEIN MJ1496"/>
    <property type="match status" value="1"/>
</dbReference>
<dbReference type="Pfam" id="PF02643">
    <property type="entry name" value="DUF192"/>
    <property type="match status" value="1"/>
</dbReference>
<dbReference type="InterPro" id="IPR003795">
    <property type="entry name" value="DUF192"/>
</dbReference>
<reference evidence="1 4" key="2">
    <citation type="submission" date="2020-12" db="EMBL/GenBank/DDBJ databases">
        <title>FDA dAtabase for Regulatory Grade micrObial Sequences (FDA-ARGOS): Supporting development and validation of Infectious Disease Dx tests.</title>
        <authorList>
            <person name="Sproer C."/>
            <person name="Gronow S."/>
            <person name="Severitt S."/>
            <person name="Schroder I."/>
            <person name="Tallon L."/>
            <person name="Sadzewicz L."/>
            <person name="Zhao X."/>
            <person name="Boylan J."/>
            <person name="Ott S."/>
            <person name="Bowen H."/>
            <person name="Vavikolanu K."/>
            <person name="Mehta A."/>
            <person name="Aluvathingal J."/>
            <person name="Nadendla S."/>
            <person name="Lowell S."/>
            <person name="Myers T."/>
            <person name="Yan Y."/>
            <person name="Sichtig H."/>
        </authorList>
    </citation>
    <scope>NUCLEOTIDE SEQUENCE [LARGE SCALE GENOMIC DNA]</scope>
    <source>
        <strain evidence="1 4">FDAARGOS_872</strain>
    </source>
</reference>
<dbReference type="RefSeq" id="WP_018573475.1">
    <property type="nucleotide sequence ID" value="NZ_UGSB01000001.1"/>
</dbReference>
<dbReference type="EMBL" id="UGSB01000001">
    <property type="protein sequence ID" value="SUA57454.1"/>
    <property type="molecule type" value="Genomic_DNA"/>
</dbReference>
<dbReference type="AlphaFoldDB" id="A0A378XHC1"/>
<dbReference type="Gene3D" id="2.60.120.1140">
    <property type="entry name" value="Protein of unknown function DUF192"/>
    <property type="match status" value="1"/>
</dbReference>
<keyword evidence="4" id="KW-1185">Reference proteome</keyword>
<dbReference type="PANTHER" id="PTHR37953:SF1">
    <property type="entry name" value="UPF0127 PROTEIN MJ1496"/>
    <property type="match status" value="1"/>
</dbReference>
<dbReference type="EMBL" id="CP065725">
    <property type="protein sequence ID" value="QPT41446.1"/>
    <property type="molecule type" value="Genomic_DNA"/>
</dbReference>
<dbReference type="OrthoDB" id="5526466at2"/>
<dbReference type="STRING" id="1122619.GCA_000373745_00297"/>
<evidence type="ECO:0000313" key="4">
    <source>
        <dbReference type="Proteomes" id="UP000594903"/>
    </source>
</evidence>
<gene>
    <name evidence="1" type="ORF">I6G29_11620</name>
    <name evidence="2" type="ORF">NCTC11997_02392</name>
</gene>
<accession>A0A378XHC1</accession>
<reference evidence="2 3" key="1">
    <citation type="submission" date="2018-06" db="EMBL/GenBank/DDBJ databases">
        <authorList>
            <consortium name="Pathogen Informatics"/>
            <person name="Doyle S."/>
        </authorList>
    </citation>
    <scope>NUCLEOTIDE SEQUENCE [LARGE SCALE GENOMIC DNA]</scope>
    <source>
        <strain evidence="2 3">NCTC11997</strain>
    </source>
</reference>
<protein>
    <submittedName>
        <fullName evidence="1">DUF192 domain-containing protein</fullName>
    </submittedName>
    <submittedName>
        <fullName evidence="2">Uncharacterized ACR, COG1430</fullName>
    </submittedName>
</protein>
<evidence type="ECO:0000313" key="3">
    <source>
        <dbReference type="Proteomes" id="UP000254603"/>
    </source>
</evidence>
<dbReference type="InterPro" id="IPR038695">
    <property type="entry name" value="Saro_0823-like_sf"/>
</dbReference>
<dbReference type="Proteomes" id="UP000594903">
    <property type="component" value="Chromosome"/>
</dbReference>